<evidence type="ECO:0000256" key="1">
    <source>
        <dbReference type="SAM" id="MobiDB-lite"/>
    </source>
</evidence>
<sequence>MAPSPIVLMVAAETIVCLTRGKAFPCPPMASLVTSGVAAVSIHTCRLQPRCRLRPRLPPTPSIPGCRFRPGRCPRPRLPPPSATAVSGQGTASDQEKYEIDLLPFGQNMEAQSATIECLPLLNYAG</sequence>
<keyword evidence="3" id="KW-1185">Reference proteome</keyword>
<accession>A0A6G1F5K0</accession>
<protein>
    <submittedName>
        <fullName evidence="2">Uncharacterized protein</fullName>
    </submittedName>
</protein>
<feature type="region of interest" description="Disordered" evidence="1">
    <location>
        <begin position="62"/>
        <end position="93"/>
    </location>
</feature>
<evidence type="ECO:0000313" key="3">
    <source>
        <dbReference type="Proteomes" id="UP000479710"/>
    </source>
</evidence>
<dbReference type="Proteomes" id="UP000479710">
    <property type="component" value="Unassembled WGS sequence"/>
</dbReference>
<reference evidence="2 3" key="1">
    <citation type="submission" date="2019-11" db="EMBL/GenBank/DDBJ databases">
        <title>Whole genome sequence of Oryza granulata.</title>
        <authorList>
            <person name="Li W."/>
        </authorList>
    </citation>
    <scope>NUCLEOTIDE SEQUENCE [LARGE SCALE GENOMIC DNA]</scope>
    <source>
        <strain evidence="3">cv. Menghai</strain>
        <tissue evidence="2">Leaf</tissue>
    </source>
</reference>
<dbReference type="EMBL" id="SPHZ02000001">
    <property type="protein sequence ID" value="KAF0932092.1"/>
    <property type="molecule type" value="Genomic_DNA"/>
</dbReference>
<dbReference type="AlphaFoldDB" id="A0A6G1F5K0"/>
<organism evidence="2 3">
    <name type="scientific">Oryza meyeriana var. granulata</name>
    <dbReference type="NCBI Taxonomy" id="110450"/>
    <lineage>
        <taxon>Eukaryota</taxon>
        <taxon>Viridiplantae</taxon>
        <taxon>Streptophyta</taxon>
        <taxon>Embryophyta</taxon>
        <taxon>Tracheophyta</taxon>
        <taxon>Spermatophyta</taxon>
        <taxon>Magnoliopsida</taxon>
        <taxon>Liliopsida</taxon>
        <taxon>Poales</taxon>
        <taxon>Poaceae</taxon>
        <taxon>BOP clade</taxon>
        <taxon>Oryzoideae</taxon>
        <taxon>Oryzeae</taxon>
        <taxon>Oryzinae</taxon>
        <taxon>Oryza</taxon>
        <taxon>Oryza meyeriana</taxon>
    </lineage>
</organism>
<proteinExistence type="predicted"/>
<feature type="compositionally biased region" description="Polar residues" evidence="1">
    <location>
        <begin position="84"/>
        <end position="93"/>
    </location>
</feature>
<comment type="caution">
    <text evidence="2">The sequence shown here is derived from an EMBL/GenBank/DDBJ whole genome shotgun (WGS) entry which is preliminary data.</text>
</comment>
<evidence type="ECO:0000313" key="2">
    <source>
        <dbReference type="EMBL" id="KAF0932092.1"/>
    </source>
</evidence>
<gene>
    <name evidence="2" type="ORF">E2562_007888</name>
</gene>
<name>A0A6G1F5K0_9ORYZ</name>